<dbReference type="Proteomes" id="UP000620124">
    <property type="component" value="Unassembled WGS sequence"/>
</dbReference>
<reference evidence="2" key="1">
    <citation type="submission" date="2020-05" db="EMBL/GenBank/DDBJ databases">
        <title>Mycena genomes resolve the evolution of fungal bioluminescence.</title>
        <authorList>
            <person name="Tsai I.J."/>
        </authorList>
    </citation>
    <scope>NUCLEOTIDE SEQUENCE</scope>
    <source>
        <strain evidence="2">CCC161011</strain>
    </source>
</reference>
<dbReference type="AlphaFoldDB" id="A0A8H7D816"/>
<feature type="compositionally biased region" description="Basic residues" evidence="1">
    <location>
        <begin position="17"/>
        <end position="46"/>
    </location>
</feature>
<protein>
    <submittedName>
        <fullName evidence="2">Uncharacterized protein</fullName>
    </submittedName>
</protein>
<comment type="caution">
    <text evidence="2">The sequence shown here is derived from an EMBL/GenBank/DDBJ whole genome shotgun (WGS) entry which is preliminary data.</text>
</comment>
<evidence type="ECO:0000256" key="1">
    <source>
        <dbReference type="SAM" id="MobiDB-lite"/>
    </source>
</evidence>
<feature type="region of interest" description="Disordered" evidence="1">
    <location>
        <begin position="1"/>
        <end position="117"/>
    </location>
</feature>
<proteinExistence type="predicted"/>
<evidence type="ECO:0000313" key="3">
    <source>
        <dbReference type="Proteomes" id="UP000620124"/>
    </source>
</evidence>
<organism evidence="2 3">
    <name type="scientific">Mycena venus</name>
    <dbReference type="NCBI Taxonomy" id="2733690"/>
    <lineage>
        <taxon>Eukaryota</taxon>
        <taxon>Fungi</taxon>
        <taxon>Dikarya</taxon>
        <taxon>Basidiomycota</taxon>
        <taxon>Agaricomycotina</taxon>
        <taxon>Agaricomycetes</taxon>
        <taxon>Agaricomycetidae</taxon>
        <taxon>Agaricales</taxon>
        <taxon>Marasmiineae</taxon>
        <taxon>Mycenaceae</taxon>
        <taxon>Mycena</taxon>
    </lineage>
</organism>
<dbReference type="EMBL" id="JACAZI010000004">
    <property type="protein sequence ID" value="KAF7362263.1"/>
    <property type="molecule type" value="Genomic_DNA"/>
</dbReference>
<accession>A0A8H7D816</accession>
<feature type="compositionally biased region" description="Low complexity" evidence="1">
    <location>
        <begin position="1"/>
        <end position="16"/>
    </location>
</feature>
<keyword evidence="3" id="KW-1185">Reference proteome</keyword>
<dbReference type="InterPro" id="IPR046521">
    <property type="entry name" value="DUF6698"/>
</dbReference>
<feature type="compositionally biased region" description="Basic and acidic residues" evidence="1">
    <location>
        <begin position="71"/>
        <end position="80"/>
    </location>
</feature>
<feature type="compositionally biased region" description="Basic and acidic residues" evidence="1">
    <location>
        <begin position="47"/>
        <end position="63"/>
    </location>
</feature>
<evidence type="ECO:0000313" key="2">
    <source>
        <dbReference type="EMBL" id="KAF7362263.1"/>
    </source>
</evidence>
<name>A0A8H7D816_9AGAR</name>
<dbReference type="OrthoDB" id="2662502at2759"/>
<gene>
    <name evidence="2" type="ORF">MVEN_00572700</name>
</gene>
<feature type="region of interest" description="Disordered" evidence="1">
    <location>
        <begin position="350"/>
        <end position="370"/>
    </location>
</feature>
<dbReference type="Pfam" id="PF20414">
    <property type="entry name" value="DUF6698"/>
    <property type="match status" value="1"/>
</dbReference>
<sequence length="483" mass="53947">MTRSASPSSSTRSSSSPHRHGGRCSSPPRRRQSRSRRHDSRSPGRRGSHDSPPRHGRSRDSLRRGHSPTRSPDRRPSRSEDDFDYEAAYKILHAENERKKRKGGRGSVSTSAQAQGRGIRKTCALFGEIYHIILDAQAYERAPMPDDHGIDEFSSETTDEQHAWLAKKRGHERNYQAYIEIDRLIPGLAGKIAKMTLDERADHFTLIQKGANDARSDDFRRVSAGLATMINHDRDKPELLVFDHGPIIAVTDEKTGETRSVKQRAPLLSRNRNTRGVGNDVTGALLTPTAMDWNNAETRAKVRGAKADIGASFFMRVFYRGFHGDPKNVQEGFTQSAYMVKSYKSVFTAPSSAEQDDDENTPPMKKAKTGPNGKCVAVRLGMNGKVTGRSIAYIAVLLWLSLTTATIWIDEYYNVSLPQMYDFFVDYFEGPAEGTQARERIDELLAWWNMQIFPAHASSAATNKTAAASVQHCGSSVLQWSFD</sequence>